<keyword evidence="7 10" id="KW-0472">Membrane</keyword>
<evidence type="ECO:0000256" key="4">
    <source>
        <dbReference type="ARBA" id="ARBA00022448"/>
    </source>
</evidence>
<reference evidence="11" key="1">
    <citation type="journal article" date="2013" name="BMC Evol. Biol.">
        <title>Comparative analysis of complete mitochondrial genome sequences confirms independent origins of plant-parasitic nematodes.</title>
        <authorList>
            <person name="Sultana T."/>
            <person name="Kim J."/>
            <person name="Lee S.H."/>
            <person name="Han H."/>
            <person name="Kim S."/>
            <person name="Min G.S."/>
            <person name="Nadler S.A."/>
            <person name="Park J.K."/>
        </authorList>
    </citation>
    <scope>NUCLEOTIDE SEQUENCE</scope>
</reference>
<evidence type="ECO:0000256" key="8">
    <source>
        <dbReference type="RuleBase" id="RU000471"/>
    </source>
</evidence>
<keyword evidence="6 10" id="KW-1133">Transmembrane helix</keyword>
<feature type="transmembrane region" description="Helical" evidence="10">
    <location>
        <begin position="226"/>
        <end position="254"/>
    </location>
</feature>
<dbReference type="InterPro" id="IPR001694">
    <property type="entry name" value="NADH_UbQ_OxRdtase_su1/FPO"/>
</dbReference>
<comment type="subcellular location">
    <subcellularLocation>
        <location evidence="1">Membrane</location>
        <topology evidence="1">Multi-pass membrane protein</topology>
    </subcellularLocation>
    <subcellularLocation>
        <location evidence="8">Mitochondrion inner membrane</location>
        <topology evidence="8">Multi-pass membrane protein</topology>
    </subcellularLocation>
</comment>
<gene>
    <name evidence="11" type="primary">ND1</name>
</gene>
<dbReference type="AlphaFoldDB" id="M1E1Q6"/>
<keyword evidence="4" id="KW-0813">Transport</keyword>
<evidence type="ECO:0000256" key="2">
    <source>
        <dbReference type="ARBA" id="ARBA00010535"/>
    </source>
</evidence>
<evidence type="ECO:0000256" key="7">
    <source>
        <dbReference type="ARBA" id="ARBA00023136"/>
    </source>
</evidence>
<evidence type="ECO:0000256" key="6">
    <source>
        <dbReference type="ARBA" id="ARBA00022989"/>
    </source>
</evidence>
<comment type="catalytic activity">
    <reaction evidence="9">
        <text>a ubiquinone + NADH + 5 H(+)(in) = a ubiquinol + NAD(+) + 4 H(+)(out)</text>
        <dbReference type="Rhea" id="RHEA:29091"/>
        <dbReference type="Rhea" id="RHEA-COMP:9565"/>
        <dbReference type="Rhea" id="RHEA-COMP:9566"/>
        <dbReference type="ChEBI" id="CHEBI:15378"/>
        <dbReference type="ChEBI" id="CHEBI:16389"/>
        <dbReference type="ChEBI" id="CHEBI:17976"/>
        <dbReference type="ChEBI" id="CHEBI:57540"/>
        <dbReference type="ChEBI" id="CHEBI:57945"/>
        <dbReference type="EC" id="7.1.1.2"/>
    </reaction>
</comment>
<dbReference type="GO" id="GO:0009060">
    <property type="term" value="P:aerobic respiration"/>
    <property type="evidence" value="ECO:0007669"/>
    <property type="project" value="TreeGrafter"/>
</dbReference>
<name>M1E1Q6_PRAVU</name>
<dbReference type="EC" id="7.1.1.2" evidence="9"/>
<dbReference type="GO" id="GO:0005743">
    <property type="term" value="C:mitochondrial inner membrane"/>
    <property type="evidence" value="ECO:0007669"/>
    <property type="project" value="UniProtKB-SubCell"/>
</dbReference>
<protein>
    <recommendedName>
        <fullName evidence="3 9">NADH-ubiquinone oxidoreductase chain 1</fullName>
        <ecNumber evidence="9">7.1.1.2</ecNumber>
    </recommendedName>
</protein>
<keyword evidence="5 8" id="KW-0812">Transmembrane</keyword>
<feature type="transmembrane region" description="Helical" evidence="10">
    <location>
        <begin position="201"/>
        <end position="220"/>
    </location>
</feature>
<evidence type="ECO:0000256" key="9">
    <source>
        <dbReference type="RuleBase" id="RU000473"/>
    </source>
</evidence>
<evidence type="ECO:0000256" key="5">
    <source>
        <dbReference type="ARBA" id="ARBA00022692"/>
    </source>
</evidence>
<dbReference type="PANTHER" id="PTHR11432:SF3">
    <property type="entry name" value="NADH-UBIQUINONE OXIDOREDUCTASE CHAIN 1"/>
    <property type="match status" value="1"/>
</dbReference>
<dbReference type="PANTHER" id="PTHR11432">
    <property type="entry name" value="NADH DEHYDROGENASE SUBUNIT 1"/>
    <property type="match status" value="1"/>
</dbReference>
<feature type="transmembrane region" description="Helical" evidence="10">
    <location>
        <begin position="71"/>
        <end position="94"/>
    </location>
</feature>
<dbReference type="Pfam" id="PF00146">
    <property type="entry name" value="NADHdh"/>
    <property type="match status" value="1"/>
</dbReference>
<evidence type="ECO:0000256" key="1">
    <source>
        <dbReference type="ARBA" id="ARBA00004141"/>
    </source>
</evidence>
<accession>M1E1Q6</accession>
<geneLocation type="mitochondrion" evidence="11"/>
<proteinExistence type="inferred from homology"/>
<evidence type="ECO:0000256" key="10">
    <source>
        <dbReference type="SAM" id="Phobius"/>
    </source>
</evidence>
<evidence type="ECO:0000313" key="11">
    <source>
        <dbReference type="EMBL" id="ACV96752.1"/>
    </source>
</evidence>
<keyword evidence="9 11" id="KW-0496">Mitochondrion</keyword>
<comment type="similarity">
    <text evidence="2 8">Belongs to the complex I subunit 1 family.</text>
</comment>
<feature type="transmembrane region" description="Helical" evidence="10">
    <location>
        <begin position="163"/>
        <end position="181"/>
    </location>
</feature>
<keyword evidence="9" id="KW-0830">Ubiquinone</keyword>
<dbReference type="GO" id="GO:0003954">
    <property type="term" value="F:NADH dehydrogenase activity"/>
    <property type="evidence" value="ECO:0007669"/>
    <property type="project" value="TreeGrafter"/>
</dbReference>
<dbReference type="GO" id="GO:0008137">
    <property type="term" value="F:NADH dehydrogenase (ubiquinone) activity"/>
    <property type="evidence" value="ECO:0007669"/>
    <property type="project" value="UniProtKB-EC"/>
</dbReference>
<keyword evidence="8" id="KW-0520">NAD</keyword>
<feature type="transmembrane region" description="Helical" evidence="10">
    <location>
        <begin position="136"/>
        <end position="157"/>
    </location>
</feature>
<feature type="transmembrane region" description="Helical" evidence="10">
    <location>
        <begin position="100"/>
        <end position="124"/>
    </location>
</feature>
<sequence length="290" mass="34139">MYMDFFFIMVFFLLMLLAVAVSTLLERNFLALGQIRLGPNKVSFLGTLQMILDGMKLFLNEVLIPISSEDMFYLMMPFFSFILGLFVFLLIYFYNFFYWSWSFMFIFLQVGYSVFSLFILSYLSKSKYSFLGSLRLAAVTLAFDLIFILVSLCLININEVYSLQVLWLTIFFPENYFFLLLTVLPELSRSVFDFTESESELVSGANTGLSSVFFILYFLYEYGQIIFYVMFISSSILSLSGLMEVISLGILFYVRVVYPRYRIDKMMALFWLSLLLWKLIFLFMIWLMPI</sequence>
<organism evidence="11">
    <name type="scientific">Pratylenchus vulnus</name>
    <name type="common">Walnut root-lesion nematode worm</name>
    <dbReference type="NCBI Taxonomy" id="45931"/>
    <lineage>
        <taxon>Eukaryota</taxon>
        <taxon>Metazoa</taxon>
        <taxon>Ecdysozoa</taxon>
        <taxon>Nematoda</taxon>
        <taxon>Chromadorea</taxon>
        <taxon>Rhabditida</taxon>
        <taxon>Tylenchina</taxon>
        <taxon>Tylenchomorpha</taxon>
        <taxon>Tylenchoidea</taxon>
        <taxon>Pratylenchidae</taxon>
        <taxon>Pratylenchinae</taxon>
        <taxon>Pratylenchus</taxon>
    </lineage>
</organism>
<dbReference type="EMBL" id="GQ332425">
    <property type="protein sequence ID" value="ACV96752.1"/>
    <property type="molecule type" value="Genomic_DNA"/>
</dbReference>
<feature type="transmembrane region" description="Helical" evidence="10">
    <location>
        <begin position="266"/>
        <end position="288"/>
    </location>
</feature>
<evidence type="ECO:0000256" key="3">
    <source>
        <dbReference type="ARBA" id="ARBA00021009"/>
    </source>
</evidence>